<evidence type="ECO:0008006" key="4">
    <source>
        <dbReference type="Google" id="ProtNLM"/>
    </source>
</evidence>
<keyword evidence="1" id="KW-1133">Transmembrane helix</keyword>
<feature type="transmembrane region" description="Helical" evidence="1">
    <location>
        <begin position="141"/>
        <end position="160"/>
    </location>
</feature>
<feature type="transmembrane region" description="Helical" evidence="1">
    <location>
        <begin position="202"/>
        <end position="222"/>
    </location>
</feature>
<feature type="transmembrane region" description="Helical" evidence="1">
    <location>
        <begin position="101"/>
        <end position="121"/>
    </location>
</feature>
<proteinExistence type="predicted"/>
<organism evidence="2 3">
    <name type="scientific">Alterisphingorhabdus coralli</name>
    <dbReference type="NCBI Taxonomy" id="3071408"/>
    <lineage>
        <taxon>Bacteria</taxon>
        <taxon>Pseudomonadati</taxon>
        <taxon>Pseudomonadota</taxon>
        <taxon>Alphaproteobacteria</taxon>
        <taxon>Sphingomonadales</taxon>
        <taxon>Sphingomonadaceae</taxon>
        <taxon>Alterisphingorhabdus (ex Yan et al. 2024)</taxon>
    </lineage>
</organism>
<feature type="transmembrane region" description="Helical" evidence="1">
    <location>
        <begin position="71"/>
        <end position="94"/>
    </location>
</feature>
<protein>
    <recommendedName>
        <fullName evidence="4">Metal-dependent hydrolase</fullName>
    </recommendedName>
</protein>
<sequence>MFIGHYAPAFVAAAIAAREDQGAKRRIGLGTMFIAAQLVDYGFFGLALAGIEKMRISPGIAVMNAMDLYHYPYTHSLVGTSLWAAGFGLLVMLFGGNRRGALLAALVVVSHWFLDLVVHVPDLTLHGHDPTLGLGLWNHPAIEIPLELALCFGAFLYYIMATRPDQASAKSAWIAPLVLAVTLLALQLYNWFGPQPEAYDPAIAVTSLFAYTLLTALALWAARGRTVR</sequence>
<name>A0AA97FBE7_9SPHN</name>
<dbReference type="KEGG" id="acoa:RB602_04430"/>
<keyword evidence="3" id="KW-1185">Reference proteome</keyword>
<evidence type="ECO:0000256" key="1">
    <source>
        <dbReference type="SAM" id="Phobius"/>
    </source>
</evidence>
<gene>
    <name evidence="2" type="ORF">RB602_04430</name>
</gene>
<reference evidence="2 3" key="1">
    <citation type="submission" date="2023-10" db="EMBL/GenBank/DDBJ databases">
        <title>Complete genome sequence of a Sphingomonadaceae bacterium.</title>
        <authorList>
            <person name="Yan C."/>
        </authorList>
    </citation>
    <scope>NUCLEOTIDE SEQUENCE [LARGE SCALE GENOMIC DNA]</scope>
    <source>
        <strain evidence="2 3">SCSIO 66989</strain>
    </source>
</reference>
<evidence type="ECO:0000313" key="2">
    <source>
        <dbReference type="EMBL" id="WOE75970.1"/>
    </source>
</evidence>
<dbReference type="EMBL" id="CP136594">
    <property type="protein sequence ID" value="WOE75970.1"/>
    <property type="molecule type" value="Genomic_DNA"/>
</dbReference>
<feature type="transmembrane region" description="Helical" evidence="1">
    <location>
        <begin position="172"/>
        <end position="190"/>
    </location>
</feature>
<evidence type="ECO:0000313" key="3">
    <source>
        <dbReference type="Proteomes" id="UP001302429"/>
    </source>
</evidence>
<feature type="transmembrane region" description="Helical" evidence="1">
    <location>
        <begin position="27"/>
        <end position="51"/>
    </location>
</feature>
<dbReference type="AlphaFoldDB" id="A0AA97FBE7"/>
<keyword evidence="1" id="KW-0812">Transmembrane</keyword>
<dbReference type="Proteomes" id="UP001302429">
    <property type="component" value="Chromosome"/>
</dbReference>
<accession>A0AA97FBE7</accession>
<dbReference type="RefSeq" id="WP_317083320.1">
    <property type="nucleotide sequence ID" value="NZ_CP136594.1"/>
</dbReference>
<keyword evidence="1" id="KW-0472">Membrane</keyword>